<dbReference type="InterPro" id="IPR052463">
    <property type="entry name" value="O-linked_mannose_GnT"/>
</dbReference>
<evidence type="ECO:0000256" key="1">
    <source>
        <dbReference type="ARBA" id="ARBA00004323"/>
    </source>
</evidence>
<keyword evidence="7 13" id="KW-0479">Metal-binding</keyword>
<dbReference type="OrthoDB" id="6347966at2759"/>
<comment type="cofactor">
    <cofactor evidence="13">
        <name>Mn(2+)</name>
        <dbReference type="ChEBI" id="CHEBI:29035"/>
    </cofactor>
    <text evidence="13">The cofactor is mostly bound to the substrate.</text>
</comment>
<comment type="similarity">
    <text evidence="3 13">Belongs to the glycosyltransferase 13 family.</text>
</comment>
<feature type="signal peptide" evidence="14">
    <location>
        <begin position="1"/>
        <end position="26"/>
    </location>
</feature>
<dbReference type="InterPro" id="IPR004139">
    <property type="entry name" value="Glyco_trans_13"/>
</dbReference>
<dbReference type="PANTHER" id="PTHR46396:SF1">
    <property type="entry name" value="PROTEIN O-LINKED-MANNOSE BETA-1,2-N-ACETYLGLUCOSAMINYLTRANSFERASE 1"/>
    <property type="match status" value="1"/>
</dbReference>
<keyword evidence="8 13" id="KW-0735">Signal-anchor</keyword>
<sequence length="515" mass="57985">MPTSTTYVRKLIALTTILLTTPPGFLADIKLKVDSRVLVSVWSSFSGWGLEVDGCNNTQQQACYNLLLPPEDAHPHAPREGEGLTLTVLNQRNAAVVFHKVFPLGHYWAHYADLQWHLDRVAPGRILVLTVAVSGAMGLRQAALQLARLGSLFALHLTPMAHWTWVFVKGGRTISETRRARHQYLYHTLNALLTAPGAQRNNVLVVLGDAPQPTTQLLRLINVNFTKVPVHGEGNLKLFRYYRSVFQLVARTFPDAPAVIFLDEDVEVSPDFFSYMSQTLWLLREDPTLYCINGYGGSKELSEDETQVVRSDTQVSWGYAVSLDFVREALAAWQIKQEGSLYDYWLYSSVAKGRECAVPVRSRTRHYGVGMNTDAWIHEFFFLNNPTVQVPMVQLEQVARLQLPLWRQHLENSIRNATLLRGNPCGSGFIPTSTHPEILVFYVNMDMKIDGSPDIGDYFYVAHCVGTWGLSPHGLHEGVRTVQPSKHTTLHIVGVPYSSYSYLRPPTLLAWTMKN</sequence>
<feature type="non-terminal residue" evidence="15">
    <location>
        <position position="515"/>
    </location>
</feature>
<dbReference type="UniPathway" id="UPA00378"/>
<keyword evidence="9" id="KW-1133">Transmembrane helix</keyword>
<evidence type="ECO:0000256" key="11">
    <source>
        <dbReference type="ARBA" id="ARBA00023136"/>
    </source>
</evidence>
<evidence type="ECO:0000256" key="9">
    <source>
        <dbReference type="ARBA" id="ARBA00022989"/>
    </source>
</evidence>
<organism evidence="15 16">
    <name type="scientific">Penaeus vannamei</name>
    <name type="common">Whiteleg shrimp</name>
    <name type="synonym">Litopenaeus vannamei</name>
    <dbReference type="NCBI Taxonomy" id="6689"/>
    <lineage>
        <taxon>Eukaryota</taxon>
        <taxon>Metazoa</taxon>
        <taxon>Ecdysozoa</taxon>
        <taxon>Arthropoda</taxon>
        <taxon>Crustacea</taxon>
        <taxon>Multicrustacea</taxon>
        <taxon>Malacostraca</taxon>
        <taxon>Eumalacostraca</taxon>
        <taxon>Eucarida</taxon>
        <taxon>Decapoda</taxon>
        <taxon>Dendrobranchiata</taxon>
        <taxon>Penaeoidea</taxon>
        <taxon>Penaeidae</taxon>
        <taxon>Penaeus</taxon>
    </lineage>
</organism>
<evidence type="ECO:0000256" key="13">
    <source>
        <dbReference type="RuleBase" id="RU368119"/>
    </source>
</evidence>
<dbReference type="PANTHER" id="PTHR46396">
    <property type="entry name" value="PROTEIN O-LINKED-MANNOSE BETA-1,2-N-ACETYLGLUCOSAMINYLTRANSFERASE 1"/>
    <property type="match status" value="1"/>
</dbReference>
<keyword evidence="5" id="KW-0808">Transferase</keyword>
<name>A0A3R7PFX2_PENVA</name>
<comment type="subcellular location">
    <subcellularLocation>
        <location evidence="1 13">Golgi apparatus membrane</location>
        <topology evidence="1 13">Single-pass type II membrane protein</topology>
    </subcellularLocation>
</comment>
<evidence type="ECO:0000313" key="15">
    <source>
        <dbReference type="EMBL" id="ROT70494.1"/>
    </source>
</evidence>
<comment type="function">
    <text evidence="13">Initiates complex N-linked carbohydrate formation. Essential for the conversion of high-mannose to hybrid and complex N-glycans.</text>
</comment>
<reference evidence="15 16" key="1">
    <citation type="submission" date="2018-04" db="EMBL/GenBank/DDBJ databases">
        <authorList>
            <person name="Zhang X."/>
            <person name="Yuan J."/>
            <person name="Li F."/>
            <person name="Xiang J."/>
        </authorList>
    </citation>
    <scope>NUCLEOTIDE SEQUENCE [LARGE SCALE GENOMIC DNA]</scope>
    <source>
        <tissue evidence="15">Muscle</tissue>
    </source>
</reference>
<evidence type="ECO:0000256" key="3">
    <source>
        <dbReference type="ARBA" id="ARBA00006492"/>
    </source>
</evidence>
<evidence type="ECO:0000256" key="12">
    <source>
        <dbReference type="ARBA" id="ARBA00023211"/>
    </source>
</evidence>
<evidence type="ECO:0000256" key="4">
    <source>
        <dbReference type="ARBA" id="ARBA00022676"/>
    </source>
</evidence>
<evidence type="ECO:0000256" key="8">
    <source>
        <dbReference type="ARBA" id="ARBA00022968"/>
    </source>
</evidence>
<keyword evidence="6" id="KW-0812">Transmembrane</keyword>
<keyword evidence="11" id="KW-0472">Membrane</keyword>
<dbReference type="EMBL" id="QCYY01002418">
    <property type="protein sequence ID" value="ROT70494.1"/>
    <property type="molecule type" value="Genomic_DNA"/>
</dbReference>
<keyword evidence="14" id="KW-0732">Signal</keyword>
<dbReference type="GO" id="GO:0016266">
    <property type="term" value="P:protein O-linked glycosylation via N-acetyl-galactosamine"/>
    <property type="evidence" value="ECO:0007669"/>
    <property type="project" value="TreeGrafter"/>
</dbReference>
<dbReference type="AlphaFoldDB" id="A0A3R7PFX2"/>
<evidence type="ECO:0000313" key="16">
    <source>
        <dbReference type="Proteomes" id="UP000283509"/>
    </source>
</evidence>
<comment type="pathway">
    <text evidence="2 13">Protein modification; protein glycosylation.</text>
</comment>
<protein>
    <recommendedName>
        <fullName evidence="13">Alpha-1,3-mannosyl-glycoprotein 2-beta-N-acetylglucosaminyltransferase</fullName>
        <shortName evidence="13">GNT-I</shortName>
        <shortName evidence="13">GlcNAc-T I</shortName>
        <ecNumber evidence="13">2.4.1.101</ecNumber>
    </recommendedName>
    <alternativeName>
        <fullName evidence="13">N-glycosyl-oligosaccharide-glycoprotein N-acetylglucosaminyltransferase I</fullName>
    </alternativeName>
</protein>
<gene>
    <name evidence="15" type="ORF">C7M84_011223</name>
</gene>
<keyword evidence="10 13" id="KW-0333">Golgi apparatus</keyword>
<evidence type="ECO:0000256" key="10">
    <source>
        <dbReference type="ARBA" id="ARBA00023034"/>
    </source>
</evidence>
<evidence type="ECO:0000256" key="14">
    <source>
        <dbReference type="SAM" id="SignalP"/>
    </source>
</evidence>
<accession>A0A3R7PFX2</accession>
<feature type="chain" id="PRO_5018661044" description="Alpha-1,3-mannosyl-glycoprotein 2-beta-N-acetylglucosaminyltransferase" evidence="14">
    <location>
        <begin position="27"/>
        <end position="515"/>
    </location>
</feature>
<keyword evidence="12 13" id="KW-0464">Manganese</keyword>
<dbReference type="EC" id="2.4.1.101" evidence="13"/>
<evidence type="ECO:0000256" key="6">
    <source>
        <dbReference type="ARBA" id="ARBA00022692"/>
    </source>
</evidence>
<dbReference type="SUPFAM" id="SSF53448">
    <property type="entry name" value="Nucleotide-diphospho-sugar transferases"/>
    <property type="match status" value="1"/>
</dbReference>
<dbReference type="GO" id="GO:0030145">
    <property type="term" value="F:manganese ion binding"/>
    <property type="evidence" value="ECO:0007669"/>
    <property type="project" value="UniProtKB-UniRule"/>
</dbReference>
<comment type="caution">
    <text evidence="15">The sequence shown here is derived from an EMBL/GenBank/DDBJ whole genome shotgun (WGS) entry which is preliminary data.</text>
</comment>
<evidence type="ECO:0000256" key="2">
    <source>
        <dbReference type="ARBA" id="ARBA00004922"/>
    </source>
</evidence>
<keyword evidence="4 13" id="KW-0328">Glycosyltransferase</keyword>
<keyword evidence="16" id="KW-1185">Reference proteome</keyword>
<dbReference type="InterPro" id="IPR029044">
    <property type="entry name" value="Nucleotide-diphossugar_trans"/>
</dbReference>
<reference evidence="15 16" key="2">
    <citation type="submission" date="2019-01" db="EMBL/GenBank/DDBJ databases">
        <title>The decoding of complex shrimp genome reveals the adaptation for benthos swimmer, frequently molting mechanism and breeding impact on genome.</title>
        <authorList>
            <person name="Sun Y."/>
            <person name="Gao Y."/>
            <person name="Yu Y."/>
        </authorList>
    </citation>
    <scope>NUCLEOTIDE SEQUENCE [LARGE SCALE GENOMIC DNA]</scope>
    <source>
        <tissue evidence="15">Muscle</tissue>
    </source>
</reference>
<proteinExistence type="inferred from homology"/>
<dbReference type="Proteomes" id="UP000283509">
    <property type="component" value="Unassembled WGS sequence"/>
</dbReference>
<dbReference type="GO" id="GO:0047223">
    <property type="term" value="F:beta-1,3-galactosyl-O-glycosyl-glycoprotein beta-1,3-N-acetylglucosaminyltransferase activity"/>
    <property type="evidence" value="ECO:0007669"/>
    <property type="project" value="TreeGrafter"/>
</dbReference>
<comment type="catalytic activity">
    <reaction evidence="13">
        <text>N(4)-(alpha-D-Man-(1-&gt;3)-[alpha-D-Man-(1-&gt;3)-[alpha-D-Man-(1-&gt;6)]-alpha-D-Man-(1-&gt;6)]-beta-D-Man-(1-&gt;4)-beta-D-GlcNAc-(1-&gt;4)-beta-D-GlcNAc)-L-asparaginyl-[protein] (N-glucan mannose isomer 5A1,2) + UDP-N-acetyl-alpha-D-glucosamine = N(4)-{beta-D-GlcNAc-(1-&gt;2)-alpha-D-Man-(1-&gt;3)-[alpha-D-Man-(1-&gt;3)-[alpha-D-Man-(1-&gt;6)]-alpha-D-Man-(1-&gt;6)]-beta-D-Man-(1-&gt;4)-beta-D-GlcNAc-(1-&gt;4)-beta-D-GlcNAc}-L-asparaginyl-[protein] + UDP + H(+)</text>
        <dbReference type="Rhea" id="RHEA:11456"/>
        <dbReference type="Rhea" id="RHEA-COMP:14367"/>
        <dbReference type="Rhea" id="RHEA-COMP:14368"/>
        <dbReference type="ChEBI" id="CHEBI:15378"/>
        <dbReference type="ChEBI" id="CHEBI:57705"/>
        <dbReference type="ChEBI" id="CHEBI:58223"/>
        <dbReference type="ChEBI" id="CHEBI:59087"/>
        <dbReference type="ChEBI" id="CHEBI:60625"/>
        <dbReference type="EC" id="2.4.1.101"/>
    </reaction>
</comment>
<dbReference type="GO" id="GO:0000139">
    <property type="term" value="C:Golgi membrane"/>
    <property type="evidence" value="ECO:0007669"/>
    <property type="project" value="UniProtKB-SubCell"/>
</dbReference>
<evidence type="ECO:0000256" key="5">
    <source>
        <dbReference type="ARBA" id="ARBA00022679"/>
    </source>
</evidence>
<dbReference type="STRING" id="6689.A0A3R7PFX2"/>
<dbReference type="Gene3D" id="3.90.550.10">
    <property type="entry name" value="Spore Coat Polysaccharide Biosynthesis Protein SpsA, Chain A"/>
    <property type="match status" value="1"/>
</dbReference>
<dbReference type="Pfam" id="PF03071">
    <property type="entry name" value="GNT-I"/>
    <property type="match status" value="1"/>
</dbReference>
<dbReference type="GO" id="GO:0003827">
    <property type="term" value="F:alpha-1,3-mannosylglycoprotein 2-beta-N-acetylglucosaminyltransferase activity"/>
    <property type="evidence" value="ECO:0007669"/>
    <property type="project" value="UniProtKB-UniRule"/>
</dbReference>
<evidence type="ECO:0000256" key="7">
    <source>
        <dbReference type="ARBA" id="ARBA00022723"/>
    </source>
</evidence>